<dbReference type="PANTHER" id="PTHR33116:SF80">
    <property type="entry name" value="REVERSE TRANSCRIPTASE ZINC-BINDING DOMAIN-CONTAINING PROTEIN"/>
    <property type="match status" value="1"/>
</dbReference>
<dbReference type="EMBL" id="JBDFQZ010000009">
    <property type="protein sequence ID" value="KAK9689750.1"/>
    <property type="molecule type" value="Genomic_DNA"/>
</dbReference>
<gene>
    <name evidence="1" type="ORF">RND81_09G078600</name>
</gene>
<dbReference type="Proteomes" id="UP001443914">
    <property type="component" value="Unassembled WGS sequence"/>
</dbReference>
<dbReference type="AlphaFoldDB" id="A0AAW1IK76"/>
<comment type="caution">
    <text evidence="1">The sequence shown here is derived from an EMBL/GenBank/DDBJ whole genome shotgun (WGS) entry which is preliminary data.</text>
</comment>
<keyword evidence="2" id="KW-1185">Reference proteome</keyword>
<name>A0AAW1IK76_SAPOF</name>
<accession>A0AAW1IK76</accession>
<reference evidence="1" key="1">
    <citation type="submission" date="2024-03" db="EMBL/GenBank/DDBJ databases">
        <title>WGS assembly of Saponaria officinalis var. Norfolk2.</title>
        <authorList>
            <person name="Jenkins J."/>
            <person name="Shu S."/>
            <person name="Grimwood J."/>
            <person name="Barry K."/>
            <person name="Goodstein D."/>
            <person name="Schmutz J."/>
            <person name="Leebens-Mack J."/>
            <person name="Osbourn A."/>
        </authorList>
    </citation>
    <scope>NUCLEOTIDE SEQUENCE [LARGE SCALE GENOMIC DNA]</scope>
    <source>
        <strain evidence="1">JIC</strain>
    </source>
</reference>
<dbReference type="PANTHER" id="PTHR33116">
    <property type="entry name" value="REVERSE TRANSCRIPTASE ZINC-BINDING DOMAIN-CONTAINING PROTEIN-RELATED-RELATED"/>
    <property type="match status" value="1"/>
</dbReference>
<proteinExistence type="predicted"/>
<evidence type="ECO:0000313" key="1">
    <source>
        <dbReference type="EMBL" id="KAK9689750.1"/>
    </source>
</evidence>
<evidence type="ECO:0000313" key="2">
    <source>
        <dbReference type="Proteomes" id="UP001443914"/>
    </source>
</evidence>
<sequence length="166" mass="19087">MIGGGLQVFWRRTGLSLGSLPYKYLGVPISPKRLFSVGCHVLVDKMVERIRGWQGRRLSYAGRLVLIQSMLSTIHSYWSNVFILHMKVIKQIEQVCRNFLWSGAETRSKIPQVAWEDLCNDKRYGGLGLGLKNLQNWNIAIVGILAWWVATKAGHLWVQWVHHVYL</sequence>
<organism evidence="1 2">
    <name type="scientific">Saponaria officinalis</name>
    <name type="common">Common soapwort</name>
    <name type="synonym">Lychnis saponaria</name>
    <dbReference type="NCBI Taxonomy" id="3572"/>
    <lineage>
        <taxon>Eukaryota</taxon>
        <taxon>Viridiplantae</taxon>
        <taxon>Streptophyta</taxon>
        <taxon>Embryophyta</taxon>
        <taxon>Tracheophyta</taxon>
        <taxon>Spermatophyta</taxon>
        <taxon>Magnoliopsida</taxon>
        <taxon>eudicotyledons</taxon>
        <taxon>Gunneridae</taxon>
        <taxon>Pentapetalae</taxon>
        <taxon>Caryophyllales</taxon>
        <taxon>Caryophyllaceae</taxon>
        <taxon>Caryophylleae</taxon>
        <taxon>Saponaria</taxon>
    </lineage>
</organism>
<protein>
    <submittedName>
        <fullName evidence="1">Uncharacterized protein</fullName>
    </submittedName>
</protein>